<dbReference type="AlphaFoldDB" id="A0AAD1SWU3"/>
<feature type="non-terminal residue" evidence="1">
    <location>
        <position position="50"/>
    </location>
</feature>
<sequence length="50" mass="5529">SITLLPKERSCNCYSYCLNTQLKLLSKALAQRSTPSLPTIISPDQKGFIS</sequence>
<dbReference type="EMBL" id="OW240919">
    <property type="protein sequence ID" value="CAH2310671.1"/>
    <property type="molecule type" value="Genomic_DNA"/>
</dbReference>
<gene>
    <name evidence="1" type="ORF">PECUL_23A020126</name>
</gene>
<proteinExistence type="predicted"/>
<evidence type="ECO:0000313" key="1">
    <source>
        <dbReference type="EMBL" id="CAH2310671.1"/>
    </source>
</evidence>
<dbReference type="Proteomes" id="UP001295444">
    <property type="component" value="Chromosome 08"/>
</dbReference>
<keyword evidence="2" id="KW-1185">Reference proteome</keyword>
<accession>A0AAD1SWU3</accession>
<organism evidence="1 2">
    <name type="scientific">Pelobates cultripes</name>
    <name type="common">Western spadefoot toad</name>
    <dbReference type="NCBI Taxonomy" id="61616"/>
    <lineage>
        <taxon>Eukaryota</taxon>
        <taxon>Metazoa</taxon>
        <taxon>Chordata</taxon>
        <taxon>Craniata</taxon>
        <taxon>Vertebrata</taxon>
        <taxon>Euteleostomi</taxon>
        <taxon>Amphibia</taxon>
        <taxon>Batrachia</taxon>
        <taxon>Anura</taxon>
        <taxon>Pelobatoidea</taxon>
        <taxon>Pelobatidae</taxon>
        <taxon>Pelobates</taxon>
    </lineage>
</organism>
<reference evidence="1" key="1">
    <citation type="submission" date="2022-03" db="EMBL/GenBank/DDBJ databases">
        <authorList>
            <person name="Alioto T."/>
            <person name="Alioto T."/>
            <person name="Gomez Garrido J."/>
        </authorList>
    </citation>
    <scope>NUCLEOTIDE SEQUENCE</scope>
</reference>
<feature type="non-terminal residue" evidence="1">
    <location>
        <position position="1"/>
    </location>
</feature>
<protein>
    <submittedName>
        <fullName evidence="1">Uncharacterized protein</fullName>
    </submittedName>
</protein>
<evidence type="ECO:0000313" key="2">
    <source>
        <dbReference type="Proteomes" id="UP001295444"/>
    </source>
</evidence>
<name>A0AAD1SWU3_PELCU</name>